<dbReference type="Pfam" id="PF01738">
    <property type="entry name" value="DLH"/>
    <property type="match status" value="1"/>
</dbReference>
<dbReference type="PANTHER" id="PTHR46623">
    <property type="entry name" value="CARBOXYMETHYLENEBUTENOLIDASE-RELATED"/>
    <property type="match status" value="1"/>
</dbReference>
<dbReference type="InterPro" id="IPR051049">
    <property type="entry name" value="Dienelactone_hydrolase-like"/>
</dbReference>
<comment type="caution">
    <text evidence="2">The sequence shown here is derived from an EMBL/GenBank/DDBJ whole genome shotgun (WGS) entry which is preliminary data.</text>
</comment>
<dbReference type="EMBL" id="VOPY01000001">
    <property type="protein sequence ID" value="TXC73405.1"/>
    <property type="molecule type" value="Genomic_DNA"/>
</dbReference>
<evidence type="ECO:0000313" key="2">
    <source>
        <dbReference type="EMBL" id="TXC73405.1"/>
    </source>
</evidence>
<evidence type="ECO:0000313" key="3">
    <source>
        <dbReference type="Proteomes" id="UP000321129"/>
    </source>
</evidence>
<name>A0A5C6UQV1_9SPHN</name>
<dbReference type="GO" id="GO:0016787">
    <property type="term" value="F:hydrolase activity"/>
    <property type="evidence" value="ECO:0007669"/>
    <property type="project" value="UniProtKB-KW"/>
</dbReference>
<dbReference type="PANTHER" id="PTHR46623:SF6">
    <property type="entry name" value="ALPHA_BETA-HYDROLASES SUPERFAMILY PROTEIN"/>
    <property type="match status" value="1"/>
</dbReference>
<reference evidence="2 3" key="1">
    <citation type="submission" date="2019-08" db="EMBL/GenBank/DDBJ databases">
        <title>Sphingorhabdus soil sp. nov., isolated from arctic soil.</title>
        <authorList>
            <person name="Liu Y."/>
        </authorList>
    </citation>
    <scope>NUCLEOTIDE SEQUENCE [LARGE SCALE GENOMIC DNA]</scope>
    <source>
        <strain evidence="2 3">D-2Q-5-6</strain>
    </source>
</reference>
<dbReference type="Proteomes" id="UP000321129">
    <property type="component" value="Unassembled WGS sequence"/>
</dbReference>
<dbReference type="InterPro" id="IPR029058">
    <property type="entry name" value="AB_hydrolase_fold"/>
</dbReference>
<evidence type="ECO:0000259" key="1">
    <source>
        <dbReference type="Pfam" id="PF01738"/>
    </source>
</evidence>
<keyword evidence="3" id="KW-1185">Reference proteome</keyword>
<proteinExistence type="predicted"/>
<protein>
    <submittedName>
        <fullName evidence="2">Dienelactone hydrolase family protein</fullName>
    </submittedName>
</protein>
<sequence length="236" mass="25394">MSTMTSLATLDGDGVFDCYVAEPEATPKAAIIVIQEIFGVNAGIRRKCDRWAEAGYLALAPDLFWRLEPQVQLDPDIPNEFARALELMNQLDQDTAIADIEAVIRAARGGKSGLPKTAKVGCVGYCLGGRLAFMTACRTDIDASVGYYGVGIDGLIADAKAISRPVLLHVPTADHFVGKDAQAAMHAGLDDHPKVTLYDYDGLDHGFATEFGKRRDDAGATLADRRTAEFFAEQLA</sequence>
<feature type="domain" description="Dienelactone hydrolase" evidence="1">
    <location>
        <begin position="16"/>
        <end position="233"/>
    </location>
</feature>
<organism evidence="2 3">
    <name type="scientific">Flavisphingopyxis soli</name>
    <dbReference type="NCBI Taxonomy" id="2601267"/>
    <lineage>
        <taxon>Bacteria</taxon>
        <taxon>Pseudomonadati</taxon>
        <taxon>Pseudomonadota</taxon>
        <taxon>Alphaproteobacteria</taxon>
        <taxon>Sphingomonadales</taxon>
        <taxon>Sphingopyxidaceae</taxon>
        <taxon>Flavisphingopyxis</taxon>
    </lineage>
</organism>
<dbReference type="AlphaFoldDB" id="A0A5C6UQV1"/>
<dbReference type="RefSeq" id="WP_147121241.1">
    <property type="nucleotide sequence ID" value="NZ_VOPY01000001.1"/>
</dbReference>
<dbReference type="OrthoDB" id="9771666at2"/>
<keyword evidence="2" id="KW-0378">Hydrolase</keyword>
<dbReference type="InterPro" id="IPR002925">
    <property type="entry name" value="Dienelactn_hydro"/>
</dbReference>
<dbReference type="Gene3D" id="3.40.50.1820">
    <property type="entry name" value="alpha/beta hydrolase"/>
    <property type="match status" value="1"/>
</dbReference>
<gene>
    <name evidence="2" type="ORF">FSZ31_01195</name>
</gene>
<dbReference type="SUPFAM" id="SSF53474">
    <property type="entry name" value="alpha/beta-Hydrolases"/>
    <property type="match status" value="1"/>
</dbReference>
<accession>A0A5C6UQV1</accession>